<dbReference type="Pfam" id="PF03992">
    <property type="entry name" value="ABM"/>
    <property type="match status" value="1"/>
</dbReference>
<dbReference type="Gene3D" id="3.30.70.100">
    <property type="match status" value="1"/>
</dbReference>
<sequence length="102" mass="11421">MSDPVIVIARARVRPDARAAFVAAARDCIAATRREHGCLAYDMHESLTEPGHFVCIESWEQREHVDRHLQQPHLRAFLDVAGACVTAPPVIEVIEPRSVDRL</sequence>
<dbReference type="PROSITE" id="PS51725">
    <property type="entry name" value="ABM"/>
    <property type="match status" value="1"/>
</dbReference>
<organism evidence="2 3">
    <name type="scientific">Bosea caraganae</name>
    <dbReference type="NCBI Taxonomy" id="2763117"/>
    <lineage>
        <taxon>Bacteria</taxon>
        <taxon>Pseudomonadati</taxon>
        <taxon>Pseudomonadota</taxon>
        <taxon>Alphaproteobacteria</taxon>
        <taxon>Hyphomicrobiales</taxon>
        <taxon>Boseaceae</taxon>
        <taxon>Bosea</taxon>
    </lineage>
</organism>
<dbReference type="EMBL" id="QQTP01000009">
    <property type="protein sequence ID" value="RDJ22957.1"/>
    <property type="molecule type" value="Genomic_DNA"/>
</dbReference>
<evidence type="ECO:0000313" key="3">
    <source>
        <dbReference type="Proteomes" id="UP000255207"/>
    </source>
</evidence>
<gene>
    <name evidence="2" type="ORF">DWE98_17475</name>
</gene>
<evidence type="ECO:0000259" key="1">
    <source>
        <dbReference type="PROSITE" id="PS51725"/>
    </source>
</evidence>
<keyword evidence="3" id="KW-1185">Reference proteome</keyword>
<evidence type="ECO:0000313" key="2">
    <source>
        <dbReference type="EMBL" id="RDJ22957.1"/>
    </source>
</evidence>
<dbReference type="InterPro" id="IPR011008">
    <property type="entry name" value="Dimeric_a/b-barrel"/>
</dbReference>
<dbReference type="Proteomes" id="UP000255207">
    <property type="component" value="Unassembled WGS sequence"/>
</dbReference>
<dbReference type="InterPro" id="IPR050744">
    <property type="entry name" value="AI-2_Isomerase_LsrG"/>
</dbReference>
<protein>
    <submittedName>
        <fullName evidence="2">Antibiotic biosynthesis monooxygenase</fullName>
    </submittedName>
</protein>
<dbReference type="RefSeq" id="WP_114830568.1">
    <property type="nucleotide sequence ID" value="NZ_QQTO01000012.1"/>
</dbReference>
<accession>A0A370L3F0</accession>
<dbReference type="AlphaFoldDB" id="A0A370L3F0"/>
<dbReference type="InterPro" id="IPR007138">
    <property type="entry name" value="ABM_dom"/>
</dbReference>
<dbReference type="PANTHER" id="PTHR33336">
    <property type="entry name" value="QUINOL MONOOXYGENASE YGIN-RELATED"/>
    <property type="match status" value="1"/>
</dbReference>
<keyword evidence="2" id="KW-0503">Monooxygenase</keyword>
<feature type="domain" description="ABM" evidence="1">
    <location>
        <begin position="5"/>
        <end position="93"/>
    </location>
</feature>
<dbReference type="OrthoDB" id="287932at2"/>
<keyword evidence="2" id="KW-0560">Oxidoreductase</keyword>
<dbReference type="PANTHER" id="PTHR33336:SF15">
    <property type="entry name" value="ABM DOMAIN-CONTAINING PROTEIN"/>
    <property type="match status" value="1"/>
</dbReference>
<dbReference type="SUPFAM" id="SSF54909">
    <property type="entry name" value="Dimeric alpha+beta barrel"/>
    <property type="match status" value="1"/>
</dbReference>
<dbReference type="GO" id="GO:0004497">
    <property type="term" value="F:monooxygenase activity"/>
    <property type="evidence" value="ECO:0007669"/>
    <property type="project" value="UniProtKB-KW"/>
</dbReference>
<reference evidence="3" key="1">
    <citation type="submission" date="2018-07" db="EMBL/GenBank/DDBJ databases">
        <authorList>
            <person name="Safronova V.I."/>
            <person name="Chirak E.R."/>
            <person name="Sazanova A.L."/>
        </authorList>
    </citation>
    <scope>NUCLEOTIDE SEQUENCE [LARGE SCALE GENOMIC DNA]</scope>
    <source>
        <strain evidence="3">RCAM04685</strain>
    </source>
</reference>
<name>A0A370L3F0_9HYPH</name>
<proteinExistence type="predicted"/>
<comment type="caution">
    <text evidence="2">The sequence shown here is derived from an EMBL/GenBank/DDBJ whole genome shotgun (WGS) entry which is preliminary data.</text>
</comment>